<evidence type="ECO:0000256" key="1">
    <source>
        <dbReference type="SAM" id="Phobius"/>
    </source>
</evidence>
<reference evidence="2" key="2">
    <citation type="submission" date="2021-04" db="EMBL/GenBank/DDBJ databases">
        <authorList>
            <person name="Gilroy R."/>
        </authorList>
    </citation>
    <scope>NUCLEOTIDE SEQUENCE</scope>
    <source>
        <strain evidence="2">USAMLcec2-132</strain>
    </source>
</reference>
<comment type="caution">
    <text evidence="2">The sequence shown here is derived from an EMBL/GenBank/DDBJ whole genome shotgun (WGS) entry which is preliminary data.</text>
</comment>
<sequence length="251" mass="29264">MEDKRRKPMEDRYTRIADYSPCRRIPNEKIMIQTGAILWDSQKKVSLIQLKFRNASGEAVKSVYVKLRLYDHENHLISFGGKQEIEADYIDVNVCPFSSFGEKTPVVVDSELVRRIEAEVFRIVWKDGRVENVSGECVDCSGQDILEEEKLLYQEACGISEAKWKPRSLQKYWQCTCGYLTDREECPACGAKKENLFYYQSKEKLTEFQKGEENKRQREKERKRKQEQKDKVLFLCVLAGALLIGLLIRLS</sequence>
<dbReference type="EMBL" id="DWWS01000058">
    <property type="protein sequence ID" value="HJC25221.1"/>
    <property type="molecule type" value="Genomic_DNA"/>
</dbReference>
<feature type="transmembrane region" description="Helical" evidence="1">
    <location>
        <begin position="232"/>
        <end position="250"/>
    </location>
</feature>
<proteinExistence type="predicted"/>
<organism evidence="2 3">
    <name type="scientific">Candidatus Eisenbergiella merdavium</name>
    <dbReference type="NCBI Taxonomy" id="2838551"/>
    <lineage>
        <taxon>Bacteria</taxon>
        <taxon>Bacillati</taxon>
        <taxon>Bacillota</taxon>
        <taxon>Clostridia</taxon>
        <taxon>Lachnospirales</taxon>
        <taxon>Lachnospiraceae</taxon>
        <taxon>Eisenbergiella</taxon>
    </lineage>
</organism>
<dbReference type="AlphaFoldDB" id="A0A9D2NJ62"/>
<protein>
    <submittedName>
        <fullName evidence="2">Uncharacterized protein</fullName>
    </submittedName>
</protein>
<keyword evidence="1" id="KW-0812">Transmembrane</keyword>
<accession>A0A9D2NJ62</accession>
<evidence type="ECO:0000313" key="2">
    <source>
        <dbReference type="EMBL" id="HJC25221.1"/>
    </source>
</evidence>
<gene>
    <name evidence="2" type="ORF">H9761_16225</name>
</gene>
<dbReference type="Proteomes" id="UP000823891">
    <property type="component" value="Unassembled WGS sequence"/>
</dbReference>
<name>A0A9D2NJ62_9FIRM</name>
<keyword evidence="1" id="KW-1133">Transmembrane helix</keyword>
<evidence type="ECO:0000313" key="3">
    <source>
        <dbReference type="Proteomes" id="UP000823891"/>
    </source>
</evidence>
<reference evidence="2" key="1">
    <citation type="journal article" date="2021" name="PeerJ">
        <title>Extensive microbial diversity within the chicken gut microbiome revealed by metagenomics and culture.</title>
        <authorList>
            <person name="Gilroy R."/>
            <person name="Ravi A."/>
            <person name="Getino M."/>
            <person name="Pursley I."/>
            <person name="Horton D.L."/>
            <person name="Alikhan N.F."/>
            <person name="Baker D."/>
            <person name="Gharbi K."/>
            <person name="Hall N."/>
            <person name="Watson M."/>
            <person name="Adriaenssens E.M."/>
            <person name="Foster-Nyarko E."/>
            <person name="Jarju S."/>
            <person name="Secka A."/>
            <person name="Antonio M."/>
            <person name="Oren A."/>
            <person name="Chaudhuri R.R."/>
            <person name="La Ragione R."/>
            <person name="Hildebrand F."/>
            <person name="Pallen M.J."/>
        </authorList>
    </citation>
    <scope>NUCLEOTIDE SEQUENCE</scope>
    <source>
        <strain evidence="2">USAMLcec2-132</strain>
    </source>
</reference>
<keyword evidence="1" id="KW-0472">Membrane</keyword>